<sequence>MFKRNKLKDSGIKVLLIISILSIYGLILSVLKIFLNINSISTVLIVTIGVILSFLINVLYDYYIQYSKEAELNRKSKRAMDRITQLEKDINKR</sequence>
<evidence type="ECO:0000256" key="1">
    <source>
        <dbReference type="SAM" id="Phobius"/>
    </source>
</evidence>
<accession>A0A4Y5FF04</accession>
<protein>
    <submittedName>
        <fullName evidence="2">Uncharacterized protein</fullName>
    </submittedName>
</protein>
<organism evidence="2 3">
    <name type="scientific">Lactobacillus phage 521B</name>
    <dbReference type="NCBI Taxonomy" id="2510942"/>
    <lineage>
        <taxon>Viruses</taxon>
        <taxon>Duplodnaviria</taxon>
        <taxon>Heunggongvirae</taxon>
        <taxon>Uroviricota</taxon>
        <taxon>Caudoviricetes</taxon>
        <taxon>Herelleviridae</taxon>
        <taxon>Tybeckvirus</taxon>
        <taxon>Tybeckvirus tv521B</taxon>
    </lineage>
</organism>
<keyword evidence="3" id="KW-1185">Reference proteome</keyword>
<dbReference type="EMBL" id="MK504443">
    <property type="protein sequence ID" value="QBJ03440.1"/>
    <property type="molecule type" value="Genomic_DNA"/>
</dbReference>
<dbReference type="Proteomes" id="UP000308874">
    <property type="component" value="Segment"/>
</dbReference>
<keyword evidence="1" id="KW-0472">Membrane</keyword>
<name>A0A4Y5FF04_9CAUD</name>
<proteinExistence type="predicted"/>
<gene>
    <name evidence="2" type="ORF">B521_0090</name>
</gene>
<keyword evidence="1" id="KW-0812">Transmembrane</keyword>
<feature type="transmembrane region" description="Helical" evidence="1">
    <location>
        <begin position="12"/>
        <end position="34"/>
    </location>
</feature>
<evidence type="ECO:0000313" key="2">
    <source>
        <dbReference type="EMBL" id="QBJ03440.1"/>
    </source>
</evidence>
<keyword evidence="1" id="KW-1133">Transmembrane helix</keyword>
<evidence type="ECO:0000313" key="3">
    <source>
        <dbReference type="Proteomes" id="UP000308874"/>
    </source>
</evidence>
<reference evidence="2 3" key="1">
    <citation type="submission" date="2019-02" db="EMBL/GenBank/DDBJ databases">
        <title>Isolation of virulent Lactobacillus brevis phages.</title>
        <authorList>
            <person name="Feyereisen M."/>
            <person name="Mahony J."/>
            <person name="O'Sullivan T."/>
            <person name="van Sinderen D."/>
        </authorList>
    </citation>
    <scope>NUCLEOTIDE SEQUENCE [LARGE SCALE GENOMIC DNA]</scope>
</reference>
<feature type="transmembrane region" description="Helical" evidence="1">
    <location>
        <begin position="40"/>
        <end position="60"/>
    </location>
</feature>